<dbReference type="InterPro" id="IPR056074">
    <property type="entry name" value="DUF7657"/>
</dbReference>
<evidence type="ECO:0000259" key="3">
    <source>
        <dbReference type="Pfam" id="PF24677"/>
    </source>
</evidence>
<accession>A0ABV2FG43</accession>
<sequence length="671" mass="75327">MVNGESFPKNLAKSLLRWRYLIALLLFITGVSFELHGSSIGNWNNFGISEMVSGEKNATVNDFSDSDSLGWVGIVKNWISIPPRTDGTIVGVPRMIRTDEWVVQTPYAISQVSTGNQFNNPSYGLSGMNMVLAYNSPVLDISILGKPFNWGFLFLGASRGLSWYWCFKLLGMLLLSFEFAMILTKKNRFLSVIGSFWITFTPAIQWWFMQHLGDIVFFSLAIMVGVHHYFLTKSKALKLFLAVGLSSSIIGFVLVIYPAFQVPFAYLIATFFLIEFISALRNRRVSRSDLLIMSLTLLSATSIAGWTLYRSLDALSATMNTVYPGSRVSLGGELEISRLSDLLLNFILPFKIPTWTNQVEASSAVTLLPFLLPTMPLYLGKDTIRKNIFGIFVTVFCLLLATFAIVGIPEAVAKITLFSYVTGGRAWQAMSVMSIFASLWFIALIWNSRRKVSKLSVLIATVVAVGLGFLFLQRTDFVGFMGKKYLLAFLGLMLVVVLAGLFKKKVIFSLIMTTFIALSGMTVNPTVKGLDVIEDKKLTHTIRSLVKENEEGLWLTETRAYNYPQMFGAKTINSVRFYPDLELMNILDPNGDFESEWNRYAHMNVSISDVGTQISVGPAPDVLEIQLSLEDFERLGIDYVLTDRDLTALFGSMFKEIYQDSDSNKIYEWNR</sequence>
<name>A0ABV2FG43_9STRE</name>
<feature type="transmembrane region" description="Helical" evidence="1">
    <location>
        <begin position="455"/>
        <end position="473"/>
    </location>
</feature>
<dbReference type="InterPro" id="IPR056071">
    <property type="entry name" value="DUF7654"/>
</dbReference>
<keyword evidence="1" id="KW-0812">Transmembrane</keyword>
<feature type="transmembrane region" description="Helical" evidence="1">
    <location>
        <begin position="263"/>
        <end position="281"/>
    </location>
</feature>
<evidence type="ECO:0008006" key="6">
    <source>
        <dbReference type="Google" id="ProtNLM"/>
    </source>
</evidence>
<feature type="transmembrane region" description="Helical" evidence="1">
    <location>
        <begin position="162"/>
        <end position="182"/>
    </location>
</feature>
<feature type="transmembrane region" description="Helical" evidence="1">
    <location>
        <begin position="387"/>
        <end position="406"/>
    </location>
</feature>
<feature type="transmembrane region" description="Helical" evidence="1">
    <location>
        <begin position="290"/>
        <end position="309"/>
    </location>
</feature>
<keyword evidence="1" id="KW-1133">Transmembrane helix</keyword>
<dbReference type="Proteomes" id="UP001549122">
    <property type="component" value="Unassembled WGS sequence"/>
</dbReference>
<keyword evidence="1" id="KW-0472">Membrane</keyword>
<evidence type="ECO:0000313" key="4">
    <source>
        <dbReference type="EMBL" id="MET3557520.1"/>
    </source>
</evidence>
<feature type="transmembrane region" description="Helical" evidence="1">
    <location>
        <begin position="239"/>
        <end position="257"/>
    </location>
</feature>
<feature type="transmembrane region" description="Helical" evidence="1">
    <location>
        <begin position="215"/>
        <end position="232"/>
    </location>
</feature>
<feature type="transmembrane region" description="Helical" evidence="1">
    <location>
        <begin position="485"/>
        <end position="502"/>
    </location>
</feature>
<dbReference type="EMBL" id="JBEPLO010000005">
    <property type="protein sequence ID" value="MET3557520.1"/>
    <property type="molecule type" value="Genomic_DNA"/>
</dbReference>
<reference evidence="4 5" key="1">
    <citation type="submission" date="2024-06" db="EMBL/GenBank/DDBJ databases">
        <title>Genomic Encyclopedia of Type Strains, Phase IV (KMG-IV): sequencing the most valuable type-strain genomes for metagenomic binning, comparative biology and taxonomic classification.</title>
        <authorList>
            <person name="Goeker M."/>
        </authorList>
    </citation>
    <scope>NUCLEOTIDE SEQUENCE [LARGE SCALE GENOMIC DNA]</scope>
    <source>
        <strain evidence="4 5">DSM 28303</strain>
    </source>
</reference>
<keyword evidence="5" id="KW-1185">Reference proteome</keyword>
<feature type="transmembrane region" description="Helical" evidence="1">
    <location>
        <begin position="426"/>
        <end position="446"/>
    </location>
</feature>
<evidence type="ECO:0000256" key="1">
    <source>
        <dbReference type="SAM" id="Phobius"/>
    </source>
</evidence>
<feature type="domain" description="DUF7654" evidence="2">
    <location>
        <begin position="533"/>
        <end position="670"/>
    </location>
</feature>
<evidence type="ECO:0000313" key="5">
    <source>
        <dbReference type="Proteomes" id="UP001549122"/>
    </source>
</evidence>
<dbReference type="Pfam" id="PF24672">
    <property type="entry name" value="DUF7654"/>
    <property type="match status" value="1"/>
</dbReference>
<protein>
    <recommendedName>
        <fullName evidence="6">Glycosyltransferase RgtA/B/C/D-like domain-containing protein</fullName>
    </recommendedName>
</protein>
<feature type="transmembrane region" description="Helical" evidence="1">
    <location>
        <begin position="361"/>
        <end position="380"/>
    </location>
</feature>
<dbReference type="Pfam" id="PF24677">
    <property type="entry name" value="DUF7657"/>
    <property type="match status" value="1"/>
</dbReference>
<gene>
    <name evidence="4" type="ORF">ABID29_000630</name>
</gene>
<feature type="transmembrane region" description="Helical" evidence="1">
    <location>
        <begin position="20"/>
        <end position="41"/>
    </location>
</feature>
<organism evidence="4 5">
    <name type="scientific">Streptococcus rupicaprae</name>
    <dbReference type="NCBI Taxonomy" id="759619"/>
    <lineage>
        <taxon>Bacteria</taxon>
        <taxon>Bacillati</taxon>
        <taxon>Bacillota</taxon>
        <taxon>Bacilli</taxon>
        <taxon>Lactobacillales</taxon>
        <taxon>Streptococcaceae</taxon>
        <taxon>Streptococcus</taxon>
    </lineage>
</organism>
<comment type="caution">
    <text evidence="4">The sequence shown here is derived from an EMBL/GenBank/DDBJ whole genome shotgun (WGS) entry which is preliminary data.</text>
</comment>
<evidence type="ECO:0000259" key="2">
    <source>
        <dbReference type="Pfam" id="PF24672"/>
    </source>
</evidence>
<feature type="domain" description="DUF7657" evidence="3">
    <location>
        <begin position="81"/>
        <end position="443"/>
    </location>
</feature>
<feature type="transmembrane region" description="Helical" evidence="1">
    <location>
        <begin position="189"/>
        <end position="209"/>
    </location>
</feature>
<proteinExistence type="predicted"/>